<dbReference type="AlphaFoldDB" id="A0A9D3YR95"/>
<reference evidence="1" key="1">
    <citation type="journal article" date="2019" name="bioRxiv">
        <title>The Genome of the Zebra Mussel, Dreissena polymorpha: A Resource for Invasive Species Research.</title>
        <authorList>
            <person name="McCartney M.A."/>
            <person name="Auch B."/>
            <person name="Kono T."/>
            <person name="Mallez S."/>
            <person name="Zhang Y."/>
            <person name="Obille A."/>
            <person name="Becker A."/>
            <person name="Abrahante J.E."/>
            <person name="Garbe J."/>
            <person name="Badalamenti J.P."/>
            <person name="Herman A."/>
            <person name="Mangelson H."/>
            <person name="Liachko I."/>
            <person name="Sullivan S."/>
            <person name="Sone E.D."/>
            <person name="Koren S."/>
            <person name="Silverstein K.A.T."/>
            <person name="Beckman K.B."/>
            <person name="Gohl D.M."/>
        </authorList>
    </citation>
    <scope>NUCLEOTIDE SEQUENCE</scope>
    <source>
        <strain evidence="1">Duluth1</strain>
        <tissue evidence="1">Whole animal</tissue>
    </source>
</reference>
<keyword evidence="2" id="KW-1185">Reference proteome</keyword>
<reference evidence="1" key="2">
    <citation type="submission" date="2020-11" db="EMBL/GenBank/DDBJ databases">
        <authorList>
            <person name="McCartney M.A."/>
            <person name="Auch B."/>
            <person name="Kono T."/>
            <person name="Mallez S."/>
            <person name="Becker A."/>
            <person name="Gohl D.M."/>
            <person name="Silverstein K.A.T."/>
            <person name="Koren S."/>
            <person name="Bechman K.B."/>
            <person name="Herman A."/>
            <person name="Abrahante J.E."/>
            <person name="Garbe J."/>
        </authorList>
    </citation>
    <scope>NUCLEOTIDE SEQUENCE</scope>
    <source>
        <strain evidence="1">Duluth1</strain>
        <tissue evidence="1">Whole animal</tissue>
    </source>
</reference>
<gene>
    <name evidence="1" type="ORF">DPMN_080646</name>
</gene>
<sequence length="85" mass="9420">MQAKSGQSISKIRQMISKGAALNHEVIKESQHSLPIETPKNQVHYPGIGRGGIAESKSNLTYWNRPYLVTNAVFIRSSSAMFTCQ</sequence>
<dbReference type="Proteomes" id="UP000828390">
    <property type="component" value="Unassembled WGS sequence"/>
</dbReference>
<evidence type="ECO:0000313" key="2">
    <source>
        <dbReference type="Proteomes" id="UP000828390"/>
    </source>
</evidence>
<dbReference type="EMBL" id="JAIWYP010000015">
    <property type="protein sequence ID" value="KAH3705569.1"/>
    <property type="molecule type" value="Genomic_DNA"/>
</dbReference>
<comment type="caution">
    <text evidence="1">The sequence shown here is derived from an EMBL/GenBank/DDBJ whole genome shotgun (WGS) entry which is preliminary data.</text>
</comment>
<evidence type="ECO:0000313" key="1">
    <source>
        <dbReference type="EMBL" id="KAH3705569.1"/>
    </source>
</evidence>
<name>A0A9D3YR95_DREPO</name>
<protein>
    <submittedName>
        <fullName evidence="1">Uncharacterized protein</fullName>
    </submittedName>
</protein>
<proteinExistence type="predicted"/>
<accession>A0A9D3YR95</accession>
<organism evidence="1 2">
    <name type="scientific">Dreissena polymorpha</name>
    <name type="common">Zebra mussel</name>
    <name type="synonym">Mytilus polymorpha</name>
    <dbReference type="NCBI Taxonomy" id="45954"/>
    <lineage>
        <taxon>Eukaryota</taxon>
        <taxon>Metazoa</taxon>
        <taxon>Spiralia</taxon>
        <taxon>Lophotrochozoa</taxon>
        <taxon>Mollusca</taxon>
        <taxon>Bivalvia</taxon>
        <taxon>Autobranchia</taxon>
        <taxon>Heteroconchia</taxon>
        <taxon>Euheterodonta</taxon>
        <taxon>Imparidentia</taxon>
        <taxon>Neoheterodontei</taxon>
        <taxon>Myida</taxon>
        <taxon>Dreissenoidea</taxon>
        <taxon>Dreissenidae</taxon>
        <taxon>Dreissena</taxon>
    </lineage>
</organism>